<protein>
    <recommendedName>
        <fullName evidence="3">XRE family transcriptional regulator</fullName>
    </recommendedName>
</protein>
<dbReference type="Gene3D" id="1.10.260.40">
    <property type="entry name" value="lambda repressor-like DNA-binding domains"/>
    <property type="match status" value="1"/>
</dbReference>
<dbReference type="Proteomes" id="UP001302257">
    <property type="component" value="Chromosome"/>
</dbReference>
<sequence length="83" mass="9420">MKTLKQWLDEEVGRSKDLAAHLCVSVSTLSQVKNKHRPIPQDWMPYIEEFTSGELTVAGMVEMQAKGKLQARKRRAKSKAKHG</sequence>
<organism evidence="1 2">
    <name type="scientific">Rhodoferax mekongensis</name>
    <dbReference type="NCBI Taxonomy" id="3068341"/>
    <lineage>
        <taxon>Bacteria</taxon>
        <taxon>Pseudomonadati</taxon>
        <taxon>Pseudomonadota</taxon>
        <taxon>Betaproteobacteria</taxon>
        <taxon>Burkholderiales</taxon>
        <taxon>Comamonadaceae</taxon>
        <taxon>Rhodoferax</taxon>
    </lineage>
</organism>
<reference evidence="1 2" key="1">
    <citation type="submission" date="2023-08" db="EMBL/GenBank/DDBJ databases">
        <title>Rhodoferax potami sp. nov. and Rhodoferax mekongensis sp. nov., isolated from the Mekong River in Thailand.</title>
        <authorList>
            <person name="Kitikhun S."/>
            <person name="Charoenyingcharoen P."/>
            <person name="Siriarchawattana P."/>
            <person name="Likhitrattanapisal S."/>
            <person name="Nilsakha T."/>
            <person name="Chanpet A."/>
            <person name="Rattanawaree P."/>
            <person name="Ingsriswang S."/>
        </authorList>
    </citation>
    <scope>NUCLEOTIDE SEQUENCE [LARGE SCALE GENOMIC DNA]</scope>
    <source>
        <strain evidence="1 2">TBRC 17307</strain>
    </source>
</reference>
<proteinExistence type="predicted"/>
<dbReference type="EMBL" id="CP132507">
    <property type="protein sequence ID" value="WNO05982.1"/>
    <property type="molecule type" value="Genomic_DNA"/>
</dbReference>
<dbReference type="SUPFAM" id="SSF47413">
    <property type="entry name" value="lambda repressor-like DNA-binding domains"/>
    <property type="match status" value="1"/>
</dbReference>
<evidence type="ECO:0000313" key="2">
    <source>
        <dbReference type="Proteomes" id="UP001302257"/>
    </source>
</evidence>
<accession>A0ABZ0B2H1</accession>
<gene>
    <name evidence="1" type="ORF">RAN89_06020</name>
</gene>
<dbReference type="RefSeq" id="WP_313868704.1">
    <property type="nucleotide sequence ID" value="NZ_CP132507.1"/>
</dbReference>
<evidence type="ECO:0008006" key="3">
    <source>
        <dbReference type="Google" id="ProtNLM"/>
    </source>
</evidence>
<name>A0ABZ0B2H1_9BURK</name>
<dbReference type="InterPro" id="IPR010982">
    <property type="entry name" value="Lambda_DNA-bd_dom_sf"/>
</dbReference>
<keyword evidence="2" id="KW-1185">Reference proteome</keyword>
<evidence type="ECO:0000313" key="1">
    <source>
        <dbReference type="EMBL" id="WNO05982.1"/>
    </source>
</evidence>